<dbReference type="PANTHER" id="PTHR31042">
    <property type="entry name" value="CORE-2/I-BRANCHING BETA-1,6-N-ACETYLGLUCOSAMINYLTRANSFERASE FAMILY PROTEIN-RELATED"/>
    <property type="match status" value="1"/>
</dbReference>
<keyword evidence="2" id="KW-0328">Glycosyltransferase</keyword>
<evidence type="ECO:0000256" key="6">
    <source>
        <dbReference type="SAM" id="Phobius"/>
    </source>
</evidence>
<dbReference type="OrthoDB" id="191334at2759"/>
<keyword evidence="4 6" id="KW-0472">Membrane</keyword>
<sequence length="381" mass="44394">MGMEEGLKENAVSASNLRPLNQCRTLLPIRVLQVFLLFFVLVLGISVVSLHMIKYLKIQTLAPTILISTCDERSTLESFIKPSVWHSMNDSELLWRASMEPRRYEYPFKRVPKIAFMFLTKGPLPFAPLWEMFFKGHEDFYSIYVHTLPNYKPDFPSSSVFYRRQIPSQPVAWGEMSMCEAERRLLANALLDFSNEWFVLLSEACIPLRGFDFIYSYISRSKYSFMGSADKDGPYGRGRYSYAMGPEVQLGQWRKGSQWFEINRYLALDIVEDIVYYHKFKEFCRPPCYVDEHYFPTMLSIRYSNLLANRTLTWTDWSRGGAHPSTFGKSNITERFLKKLPHAHSCFYNDQPSQVCYLFARKFAPSALEPLLKLAPKVLGY</sequence>
<keyword evidence="3" id="KW-0808">Transferase</keyword>
<keyword evidence="6" id="KW-1133">Transmembrane helix</keyword>
<dbReference type="AlphaFoldDB" id="V4M608"/>
<dbReference type="EMBL" id="KI517408">
    <property type="protein sequence ID" value="ESQ47738.1"/>
    <property type="molecule type" value="Genomic_DNA"/>
</dbReference>
<dbReference type="GO" id="GO:0016757">
    <property type="term" value="F:glycosyltransferase activity"/>
    <property type="evidence" value="ECO:0007669"/>
    <property type="project" value="UniProtKB-KW"/>
</dbReference>
<evidence type="ECO:0000256" key="1">
    <source>
        <dbReference type="ARBA" id="ARBA00004606"/>
    </source>
</evidence>
<dbReference type="STRING" id="72664.V4M608"/>
<evidence type="ECO:0000256" key="2">
    <source>
        <dbReference type="ARBA" id="ARBA00022676"/>
    </source>
</evidence>
<dbReference type="KEGG" id="eus:EUTSA_v10021956mg"/>
<evidence type="ECO:0000313" key="8">
    <source>
        <dbReference type="Proteomes" id="UP000030689"/>
    </source>
</evidence>
<accession>V4M608</accession>
<keyword evidence="5" id="KW-0325">Glycoprotein</keyword>
<dbReference type="GO" id="GO:0016020">
    <property type="term" value="C:membrane"/>
    <property type="evidence" value="ECO:0007669"/>
    <property type="project" value="UniProtKB-SubCell"/>
</dbReference>
<protein>
    <submittedName>
        <fullName evidence="7">Uncharacterized protein</fullName>
    </submittedName>
</protein>
<dbReference type="PANTHER" id="PTHR31042:SF122">
    <property type="entry name" value="CORE-2_I-BRANCHING ENZYME"/>
    <property type="match status" value="1"/>
</dbReference>
<evidence type="ECO:0000256" key="5">
    <source>
        <dbReference type="ARBA" id="ARBA00023180"/>
    </source>
</evidence>
<organism evidence="7 8">
    <name type="scientific">Eutrema salsugineum</name>
    <name type="common">Saltwater cress</name>
    <name type="synonym">Sisymbrium salsugineum</name>
    <dbReference type="NCBI Taxonomy" id="72664"/>
    <lineage>
        <taxon>Eukaryota</taxon>
        <taxon>Viridiplantae</taxon>
        <taxon>Streptophyta</taxon>
        <taxon>Embryophyta</taxon>
        <taxon>Tracheophyta</taxon>
        <taxon>Spermatophyta</taxon>
        <taxon>Magnoliopsida</taxon>
        <taxon>eudicotyledons</taxon>
        <taxon>Gunneridae</taxon>
        <taxon>Pentapetalae</taxon>
        <taxon>rosids</taxon>
        <taxon>malvids</taxon>
        <taxon>Brassicales</taxon>
        <taxon>Brassicaceae</taxon>
        <taxon>Eutremeae</taxon>
        <taxon>Eutrema</taxon>
    </lineage>
</organism>
<dbReference type="OMA" id="GTHIEEN"/>
<evidence type="ECO:0000313" key="7">
    <source>
        <dbReference type="EMBL" id="ESQ47738.1"/>
    </source>
</evidence>
<evidence type="ECO:0000256" key="3">
    <source>
        <dbReference type="ARBA" id="ARBA00022679"/>
    </source>
</evidence>
<dbReference type="InterPro" id="IPR044174">
    <property type="entry name" value="BC10-like"/>
</dbReference>
<comment type="subcellular location">
    <subcellularLocation>
        <location evidence="1">Membrane</location>
        <topology evidence="1">Single-pass type II membrane protein</topology>
    </subcellularLocation>
</comment>
<evidence type="ECO:0000256" key="4">
    <source>
        <dbReference type="ARBA" id="ARBA00023136"/>
    </source>
</evidence>
<dbReference type="Pfam" id="PF02485">
    <property type="entry name" value="Branch"/>
    <property type="match status" value="1"/>
</dbReference>
<reference evidence="7 8" key="1">
    <citation type="journal article" date="2013" name="Front. Plant Sci.">
        <title>The Reference Genome of the Halophytic Plant Eutrema salsugineum.</title>
        <authorList>
            <person name="Yang R."/>
            <person name="Jarvis D.E."/>
            <person name="Chen H."/>
            <person name="Beilstein M.A."/>
            <person name="Grimwood J."/>
            <person name="Jenkins J."/>
            <person name="Shu S."/>
            <person name="Prochnik S."/>
            <person name="Xin M."/>
            <person name="Ma C."/>
            <person name="Schmutz J."/>
            <person name="Wing R.A."/>
            <person name="Mitchell-Olds T."/>
            <person name="Schumaker K.S."/>
            <person name="Wang X."/>
        </authorList>
    </citation>
    <scope>NUCLEOTIDE SEQUENCE [LARGE SCALE GENOMIC DNA]</scope>
</reference>
<keyword evidence="8" id="KW-1185">Reference proteome</keyword>
<proteinExistence type="predicted"/>
<keyword evidence="6" id="KW-0812">Transmembrane</keyword>
<dbReference type="InterPro" id="IPR003406">
    <property type="entry name" value="Glyco_trans_14"/>
</dbReference>
<dbReference type="Proteomes" id="UP000030689">
    <property type="component" value="Unassembled WGS sequence"/>
</dbReference>
<dbReference type="eggNOG" id="ENOG502QQ6S">
    <property type="taxonomic scope" value="Eukaryota"/>
</dbReference>
<dbReference type="Gramene" id="ESQ47738">
    <property type="protein sequence ID" value="ESQ47738"/>
    <property type="gene ID" value="EUTSA_v10021956mg"/>
</dbReference>
<feature type="transmembrane region" description="Helical" evidence="6">
    <location>
        <begin position="34"/>
        <end position="53"/>
    </location>
</feature>
<name>V4M608_EUTSA</name>
<gene>
    <name evidence="7" type="ORF">EUTSA_v10021956mg</name>
</gene>